<comment type="caution">
    <text evidence="2">The sequence shown here is derived from an EMBL/GenBank/DDBJ whole genome shotgun (WGS) entry which is preliminary data.</text>
</comment>
<dbReference type="PROSITE" id="PS51257">
    <property type="entry name" value="PROKAR_LIPOPROTEIN"/>
    <property type="match status" value="1"/>
</dbReference>
<dbReference type="Gene3D" id="3.90.420.10">
    <property type="entry name" value="Oxidoreductase, molybdopterin-binding domain"/>
    <property type="match status" value="1"/>
</dbReference>
<dbReference type="RefSeq" id="WP_238234791.1">
    <property type="nucleotide sequence ID" value="NZ_BPQQ01000019.1"/>
</dbReference>
<dbReference type="PANTHER" id="PTHR43032:SF2">
    <property type="entry name" value="BLL0505 PROTEIN"/>
    <property type="match status" value="1"/>
</dbReference>
<reference evidence="2" key="1">
    <citation type="journal article" date="2021" name="Front. Microbiol.">
        <title>Comprehensive Comparative Genomics and Phenotyping of Methylobacterium Species.</title>
        <authorList>
            <person name="Alessa O."/>
            <person name="Ogura Y."/>
            <person name="Fujitani Y."/>
            <person name="Takami H."/>
            <person name="Hayashi T."/>
            <person name="Sahin N."/>
            <person name="Tani A."/>
        </authorList>
    </citation>
    <scope>NUCLEOTIDE SEQUENCE</scope>
    <source>
        <strain evidence="2">DSM 17168</strain>
    </source>
</reference>
<evidence type="ECO:0000313" key="2">
    <source>
        <dbReference type="EMBL" id="GJD99905.1"/>
    </source>
</evidence>
<dbReference type="SUPFAM" id="SSF56524">
    <property type="entry name" value="Oxidoreductase molybdopterin-binding domain"/>
    <property type="match status" value="1"/>
</dbReference>
<evidence type="ECO:0000313" key="3">
    <source>
        <dbReference type="Proteomes" id="UP001055153"/>
    </source>
</evidence>
<reference evidence="2" key="2">
    <citation type="submission" date="2021-08" db="EMBL/GenBank/DDBJ databases">
        <authorList>
            <person name="Tani A."/>
            <person name="Ola A."/>
            <person name="Ogura Y."/>
            <person name="Katsura K."/>
            <person name="Hayashi T."/>
        </authorList>
    </citation>
    <scope>NUCLEOTIDE SEQUENCE</scope>
    <source>
        <strain evidence="2">DSM 17168</strain>
    </source>
</reference>
<dbReference type="InterPro" id="IPR000572">
    <property type="entry name" value="OxRdtase_Mopterin-bd_dom"/>
</dbReference>
<dbReference type="EMBL" id="BPQQ01000019">
    <property type="protein sequence ID" value="GJD99905.1"/>
    <property type="molecule type" value="Genomic_DNA"/>
</dbReference>
<name>A0ABQ4S9N1_9HYPH</name>
<gene>
    <name evidence="2" type="primary">yedY1</name>
    <name evidence="2" type="ORF">GMJLKIPL_1823</name>
</gene>
<keyword evidence="3" id="KW-1185">Reference proteome</keyword>
<sequence length="241" mass="27243">MIRPGQDFDPTRRRLLGGGVTLGALTLLTGCNVSDHDAVQDALQRVSVWNDRVQAALFGPHRLAPTFPESMAVKDFRYNAWYGPDQAPVLDPKDYRLGLAGRISDKRSWSVDALHALPQVTQVTRHICVEGWSMIGKWTGTPLRVFLERIGADTTARYVGFECADGYYEGIDMPTALHPQTLMAFRLHDALLPHRHGFPFKLRIPTKLGFKNPKFVTTLYVTDKEPRGYWPDRGYNWFSGL</sequence>
<feature type="domain" description="Oxidoreductase molybdopterin-binding" evidence="1">
    <location>
        <begin position="87"/>
        <end position="230"/>
    </location>
</feature>
<dbReference type="Pfam" id="PF00174">
    <property type="entry name" value="Oxidored_molyb"/>
    <property type="match status" value="1"/>
</dbReference>
<accession>A0ABQ4S9N1</accession>
<organism evidence="2 3">
    <name type="scientific">Methylobacterium isbiliense</name>
    <dbReference type="NCBI Taxonomy" id="315478"/>
    <lineage>
        <taxon>Bacteria</taxon>
        <taxon>Pseudomonadati</taxon>
        <taxon>Pseudomonadota</taxon>
        <taxon>Alphaproteobacteria</taxon>
        <taxon>Hyphomicrobiales</taxon>
        <taxon>Methylobacteriaceae</taxon>
        <taxon>Methylobacterium</taxon>
    </lineage>
</organism>
<protein>
    <recommendedName>
        <fullName evidence="1">Oxidoreductase molybdopterin-binding domain-containing protein</fullName>
    </recommendedName>
</protein>
<dbReference type="Proteomes" id="UP001055153">
    <property type="component" value="Unassembled WGS sequence"/>
</dbReference>
<proteinExistence type="predicted"/>
<dbReference type="PANTHER" id="PTHR43032">
    <property type="entry name" value="PROTEIN-METHIONINE-SULFOXIDE REDUCTASE"/>
    <property type="match status" value="1"/>
</dbReference>
<evidence type="ECO:0000259" key="1">
    <source>
        <dbReference type="Pfam" id="PF00174"/>
    </source>
</evidence>
<dbReference type="InterPro" id="IPR036374">
    <property type="entry name" value="OxRdtase_Mopterin-bd_sf"/>
</dbReference>